<dbReference type="AlphaFoldDB" id="A0A255YPW2"/>
<evidence type="ECO:0000313" key="6">
    <source>
        <dbReference type="Proteomes" id="UP000216991"/>
    </source>
</evidence>
<keyword evidence="6" id="KW-1185">Reference proteome</keyword>
<evidence type="ECO:0000256" key="1">
    <source>
        <dbReference type="ARBA" id="ARBA00022612"/>
    </source>
</evidence>
<name>A0A255YPW2_9SPHN</name>
<dbReference type="OrthoDB" id="9804926at2"/>
<protein>
    <recommendedName>
        <fullName evidence="4">Prohead serine protease domain-containing protein</fullName>
    </recommendedName>
</protein>
<evidence type="ECO:0000259" key="4">
    <source>
        <dbReference type="Pfam" id="PF04586"/>
    </source>
</evidence>
<feature type="domain" description="Prohead serine protease" evidence="4">
    <location>
        <begin position="7"/>
        <end position="158"/>
    </location>
</feature>
<dbReference type="SUPFAM" id="SSF50789">
    <property type="entry name" value="Herpes virus serine proteinase, assemblin"/>
    <property type="match status" value="1"/>
</dbReference>
<accession>A0A255YPW2</accession>
<evidence type="ECO:0000313" key="5">
    <source>
        <dbReference type="EMBL" id="OYQ31248.1"/>
    </source>
</evidence>
<keyword evidence="2" id="KW-0645">Protease</keyword>
<dbReference type="RefSeq" id="WP_021245853.1">
    <property type="nucleotide sequence ID" value="NZ_NOXT01000088.1"/>
</dbReference>
<evidence type="ECO:0000256" key="2">
    <source>
        <dbReference type="ARBA" id="ARBA00022670"/>
    </source>
</evidence>
<proteinExistence type="predicted"/>
<organism evidence="5 6">
    <name type="scientific">Sandarakinorhabdus cyanobacteriorum</name>
    <dbReference type="NCBI Taxonomy" id="1981098"/>
    <lineage>
        <taxon>Bacteria</taxon>
        <taxon>Pseudomonadati</taxon>
        <taxon>Pseudomonadota</taxon>
        <taxon>Alphaproteobacteria</taxon>
        <taxon>Sphingomonadales</taxon>
        <taxon>Sphingosinicellaceae</taxon>
        <taxon>Sandarakinorhabdus</taxon>
    </lineage>
</organism>
<dbReference type="Pfam" id="PF04586">
    <property type="entry name" value="Peptidase_S78"/>
    <property type="match status" value="1"/>
</dbReference>
<keyword evidence="1" id="KW-1188">Viral release from host cell</keyword>
<sequence>MKHLTLTLKSSDLQDTGQFEGYASTFGNVDQGGDLIEPGAFRESVAKARAEGWGIPMLWQHDQREPIGVWRDIFEDDRGLFVRGQLILDGDPVAQRAYGKLKHGALGGLSIGYTIPKGGAAPDPYKAGVLRLKKIDLREISLVTMPMNTEAKVTAVKTVTDGQTMPSLSDFENFLREAGFSKSQATAIAGKGLKSLLRSESGSESNTDFLSALAAQIRG</sequence>
<dbReference type="InterPro" id="IPR006433">
    <property type="entry name" value="Prohead_protease"/>
</dbReference>
<evidence type="ECO:0000256" key="3">
    <source>
        <dbReference type="ARBA" id="ARBA00022801"/>
    </source>
</evidence>
<dbReference type="GO" id="GO:0008233">
    <property type="term" value="F:peptidase activity"/>
    <property type="evidence" value="ECO:0007669"/>
    <property type="project" value="UniProtKB-KW"/>
</dbReference>
<dbReference type="EMBL" id="NOXT01000088">
    <property type="protein sequence ID" value="OYQ31248.1"/>
    <property type="molecule type" value="Genomic_DNA"/>
</dbReference>
<dbReference type="GO" id="GO:0006508">
    <property type="term" value="P:proteolysis"/>
    <property type="evidence" value="ECO:0007669"/>
    <property type="project" value="UniProtKB-KW"/>
</dbReference>
<comment type="caution">
    <text evidence="5">The sequence shown here is derived from an EMBL/GenBank/DDBJ whole genome shotgun (WGS) entry which is preliminary data.</text>
</comment>
<dbReference type="Proteomes" id="UP000216991">
    <property type="component" value="Unassembled WGS sequence"/>
</dbReference>
<gene>
    <name evidence="5" type="ORF">CHU93_04600</name>
</gene>
<dbReference type="InterPro" id="IPR054613">
    <property type="entry name" value="Peptidase_S78_dom"/>
</dbReference>
<keyword evidence="3" id="KW-0378">Hydrolase</keyword>
<reference evidence="5 6" key="1">
    <citation type="submission" date="2017-07" db="EMBL/GenBank/DDBJ databases">
        <title>Sandarakinorhabdus cyanobacteriorum sp. nov., a novel bacterium isolated from cyanobacterial aggregates in a eutrophic lake.</title>
        <authorList>
            <person name="Cai H."/>
        </authorList>
    </citation>
    <scope>NUCLEOTIDE SEQUENCE [LARGE SCALE GENOMIC DNA]</scope>
    <source>
        <strain evidence="5 6">TH057</strain>
    </source>
</reference>
<dbReference type="NCBIfam" id="TIGR01543">
    <property type="entry name" value="proheadase_HK97"/>
    <property type="match status" value="1"/>
</dbReference>